<evidence type="ECO:0000313" key="2">
    <source>
        <dbReference type="Proteomes" id="UP001470230"/>
    </source>
</evidence>
<evidence type="ECO:0008006" key="3">
    <source>
        <dbReference type="Google" id="ProtNLM"/>
    </source>
</evidence>
<accession>A0ABR2HEB9</accession>
<proteinExistence type="predicted"/>
<gene>
    <name evidence="1" type="ORF">M9Y10_020664</name>
</gene>
<protein>
    <recommendedName>
        <fullName evidence="3">C2 NT-type domain-containing protein</fullName>
    </recommendedName>
</protein>
<reference evidence="1 2" key="1">
    <citation type="submission" date="2024-04" db="EMBL/GenBank/DDBJ databases">
        <title>Tritrichomonas musculus Genome.</title>
        <authorList>
            <person name="Alves-Ferreira E."/>
            <person name="Grigg M."/>
            <person name="Lorenzi H."/>
            <person name="Galac M."/>
        </authorList>
    </citation>
    <scope>NUCLEOTIDE SEQUENCE [LARGE SCALE GENOMIC DNA]</scope>
    <source>
        <strain evidence="1 2">EAF2021</strain>
    </source>
</reference>
<keyword evidence="2" id="KW-1185">Reference proteome</keyword>
<organism evidence="1 2">
    <name type="scientific">Tritrichomonas musculus</name>
    <dbReference type="NCBI Taxonomy" id="1915356"/>
    <lineage>
        <taxon>Eukaryota</taxon>
        <taxon>Metamonada</taxon>
        <taxon>Parabasalia</taxon>
        <taxon>Tritrichomonadida</taxon>
        <taxon>Tritrichomonadidae</taxon>
        <taxon>Tritrichomonas</taxon>
    </lineage>
</organism>
<dbReference type="EMBL" id="JAPFFF010000030">
    <property type="protein sequence ID" value="KAK8845746.1"/>
    <property type="molecule type" value="Genomic_DNA"/>
</dbReference>
<name>A0ABR2HEB9_9EUKA</name>
<sequence>MHSLKIHLKSIKFNRNLISPNDKIRVSVTTIPEDNKAAVVIDAKQMDDIHSSFAVDITDKTKKIVLVIRKKSFFQNDPIIASTIIRSSDLPAPSNSRNTEIKSMCLFEPLQNKDSSSLVNMHYSKDRRIFGHMEILFRVESSFTAQKSSFNLAPSSSKITKRDSSLNNIENENQNDIMFIDSGI</sequence>
<dbReference type="Proteomes" id="UP001470230">
    <property type="component" value="Unassembled WGS sequence"/>
</dbReference>
<comment type="caution">
    <text evidence="1">The sequence shown here is derived from an EMBL/GenBank/DDBJ whole genome shotgun (WGS) entry which is preliminary data.</text>
</comment>
<evidence type="ECO:0000313" key="1">
    <source>
        <dbReference type="EMBL" id="KAK8845746.1"/>
    </source>
</evidence>